<dbReference type="SUPFAM" id="SSF53850">
    <property type="entry name" value="Periplasmic binding protein-like II"/>
    <property type="match status" value="1"/>
</dbReference>
<dbReference type="Pfam" id="PF00497">
    <property type="entry name" value="SBP_bac_3"/>
    <property type="match status" value="1"/>
</dbReference>
<feature type="domain" description="Solute-binding protein family 3/N-terminal" evidence="1">
    <location>
        <begin position="2"/>
        <end position="76"/>
    </location>
</feature>
<evidence type="ECO:0000259" key="1">
    <source>
        <dbReference type="Pfam" id="PF00497"/>
    </source>
</evidence>
<comment type="caution">
    <text evidence="2">The sequence shown here is derived from an EMBL/GenBank/DDBJ whole genome shotgun (WGS) entry which is preliminary data.</text>
</comment>
<protein>
    <recommendedName>
        <fullName evidence="1">Solute-binding protein family 3/N-terminal domain-containing protein</fullName>
    </recommendedName>
</protein>
<dbReference type="Gene3D" id="3.40.190.10">
    <property type="entry name" value="Periplasmic binding protein-like II"/>
    <property type="match status" value="1"/>
</dbReference>
<evidence type="ECO:0000313" key="2">
    <source>
        <dbReference type="EMBL" id="RDC64530.1"/>
    </source>
</evidence>
<dbReference type="AlphaFoldDB" id="A0A369QJQ3"/>
<dbReference type="InterPro" id="IPR001638">
    <property type="entry name" value="Solute-binding_3/MltF_N"/>
</dbReference>
<evidence type="ECO:0000313" key="3">
    <source>
        <dbReference type="Proteomes" id="UP000253919"/>
    </source>
</evidence>
<sequence>MEADLIVEFAKTQQAKIIWVNDTEQDLFEKLENRELQLVIGGITDKNTWKSKVSFTQPYLEFNKEKHVMAVLKGENAFAVALEEFLYQHKSNLHTRLSAYEAH</sequence>
<keyword evidence="3" id="KW-1185">Reference proteome</keyword>
<organism evidence="2 3">
    <name type="scientific">Adhaeribacter pallidiroseus</name>
    <dbReference type="NCBI Taxonomy" id="2072847"/>
    <lineage>
        <taxon>Bacteria</taxon>
        <taxon>Pseudomonadati</taxon>
        <taxon>Bacteroidota</taxon>
        <taxon>Cytophagia</taxon>
        <taxon>Cytophagales</taxon>
        <taxon>Hymenobacteraceae</taxon>
        <taxon>Adhaeribacter</taxon>
    </lineage>
</organism>
<reference evidence="2 3" key="1">
    <citation type="submission" date="2018-04" db="EMBL/GenBank/DDBJ databases">
        <title>Adhaeribacter sp. HMF7616 genome sequencing and assembly.</title>
        <authorList>
            <person name="Kang H."/>
            <person name="Kang J."/>
            <person name="Cha I."/>
            <person name="Kim H."/>
            <person name="Joh K."/>
        </authorList>
    </citation>
    <scope>NUCLEOTIDE SEQUENCE [LARGE SCALE GENOMIC DNA]</scope>
    <source>
        <strain evidence="2 3">HMF7616</strain>
    </source>
</reference>
<accession>A0A369QJQ3</accession>
<gene>
    <name evidence="2" type="ORF">AHMF7616_03144</name>
</gene>
<dbReference type="Proteomes" id="UP000253919">
    <property type="component" value="Unassembled WGS sequence"/>
</dbReference>
<dbReference type="EMBL" id="QASA01000001">
    <property type="protein sequence ID" value="RDC64530.1"/>
    <property type="molecule type" value="Genomic_DNA"/>
</dbReference>
<name>A0A369QJQ3_9BACT</name>
<proteinExistence type="predicted"/>